<dbReference type="InterPro" id="IPR035979">
    <property type="entry name" value="RBD_domain_sf"/>
</dbReference>
<name>A0A392M5U0_9FABA</name>
<feature type="non-terminal residue" evidence="4">
    <location>
        <position position="1"/>
    </location>
</feature>
<dbReference type="GO" id="GO:0003723">
    <property type="term" value="F:RNA binding"/>
    <property type="evidence" value="ECO:0007669"/>
    <property type="project" value="UniProtKB-UniRule"/>
</dbReference>
<keyword evidence="1" id="KW-0694">RNA-binding</keyword>
<reference evidence="4 5" key="1">
    <citation type="journal article" date="2018" name="Front. Plant Sci.">
        <title>Red Clover (Trifolium pratense) and Zigzag Clover (T. medium) - A Picture of Genomic Similarities and Differences.</title>
        <authorList>
            <person name="Dluhosova J."/>
            <person name="Istvanek J."/>
            <person name="Nedelnik J."/>
            <person name="Repkova J."/>
        </authorList>
    </citation>
    <scope>NUCLEOTIDE SEQUENCE [LARGE SCALE GENOMIC DNA]</scope>
    <source>
        <strain evidence="5">cv. 10/8</strain>
        <tissue evidence="4">Leaf</tissue>
    </source>
</reference>
<dbReference type="Gene3D" id="3.30.70.330">
    <property type="match status" value="1"/>
</dbReference>
<dbReference type="CDD" id="cd00590">
    <property type="entry name" value="RRM_SF"/>
    <property type="match status" value="1"/>
</dbReference>
<dbReference type="PROSITE" id="PS50102">
    <property type="entry name" value="RRM"/>
    <property type="match status" value="1"/>
</dbReference>
<feature type="region of interest" description="Disordered" evidence="2">
    <location>
        <begin position="381"/>
        <end position="413"/>
    </location>
</feature>
<feature type="compositionally biased region" description="Basic residues" evidence="2">
    <location>
        <begin position="667"/>
        <end position="680"/>
    </location>
</feature>
<evidence type="ECO:0000256" key="2">
    <source>
        <dbReference type="SAM" id="MobiDB-lite"/>
    </source>
</evidence>
<accession>A0A392M5U0</accession>
<dbReference type="InterPro" id="IPR000504">
    <property type="entry name" value="RRM_dom"/>
</dbReference>
<comment type="caution">
    <text evidence="4">The sequence shown here is derived from an EMBL/GenBank/DDBJ whole genome shotgun (WGS) entry which is preliminary data.</text>
</comment>
<evidence type="ECO:0000313" key="5">
    <source>
        <dbReference type="Proteomes" id="UP000265520"/>
    </source>
</evidence>
<dbReference type="InterPro" id="IPR012677">
    <property type="entry name" value="Nucleotide-bd_a/b_plait_sf"/>
</dbReference>
<evidence type="ECO:0000256" key="1">
    <source>
        <dbReference type="PROSITE-ProRule" id="PRU00176"/>
    </source>
</evidence>
<keyword evidence="5" id="KW-1185">Reference proteome</keyword>
<dbReference type="PANTHER" id="PTHR34427">
    <property type="entry name" value="DUF4283 DOMAIN PROTEIN"/>
    <property type="match status" value="1"/>
</dbReference>
<proteinExistence type="predicted"/>
<evidence type="ECO:0000259" key="3">
    <source>
        <dbReference type="PROSITE" id="PS50102"/>
    </source>
</evidence>
<dbReference type="EMBL" id="LXQA010004153">
    <property type="protein sequence ID" value="MCH82760.1"/>
    <property type="molecule type" value="Genomic_DNA"/>
</dbReference>
<sequence length="702" mass="78701">GRGLEKTHLPKQFKNSNPEQVGYRNREDRTTTFYITNFPDDVTEMDLWHSLAKYWRIGEVFIPAKTDKFGKRFGFARYADVENVQALLNKIEGTWFGFYKLRANLSRFKRREGEAGGVEVQRGKVKQVAAVTKEGLQKGVSFKAALGGDEANVLSKHGPKNMSYKGSNKEQDYLEGVLKVEAVPANMEKLKHSYVGTLWDVNMAESTQMMINMEGFQDIKATLLGIDKILLSSIKEGGVKQAVDADISWWKRIFSEIKPWSTIQKPRGRRIWVRIFGAPPHAWGWDCFHRIVWRFGRLLLLDGQTERQDRLDVARAQIAVTSWSFVDEIQEIKVNEELFVVRVVEERFGEIDLGVKRTADSQVFYDGSTEEDYRSETEEVVENLDGGGGRRRSEEEVSNDGWSEETNGQVPTSGYCPVDKDRTVIADTPTKEVGNRTLPVHVIDGTKGGVFEEERSNFGIEEENIRVSNTFLALTWVQDEEVGEATEMGVVTDSLSALQVGESDPTSPRLISVVEKVVGPSVLNSNCVENGPNKECELGLIMGCVVDKKYEKNKGILIDSDVPMKNRSLIRGGCSRKVIGLDGPNVMLEEETQWISILINKEVAQLRNEFEAEMAVRQSHEKRHCNLLNSKKHKAVEGGAAKGVNAVMARTTKAGRLARVIQECARGKGKKKNSNRKGRPKLSMVEAVQDSIVEDPSSHDPG</sequence>
<dbReference type="SMART" id="SM00360">
    <property type="entry name" value="RRM"/>
    <property type="match status" value="1"/>
</dbReference>
<dbReference type="Proteomes" id="UP000265520">
    <property type="component" value="Unassembled WGS sequence"/>
</dbReference>
<evidence type="ECO:0000313" key="4">
    <source>
        <dbReference type="EMBL" id="MCH82760.1"/>
    </source>
</evidence>
<dbReference type="PANTHER" id="PTHR34427:SF5">
    <property type="entry name" value="DUF4283 DOMAIN-CONTAINING PROTEIN"/>
    <property type="match status" value="1"/>
</dbReference>
<dbReference type="Pfam" id="PF00076">
    <property type="entry name" value="RRM_1"/>
    <property type="match status" value="1"/>
</dbReference>
<feature type="compositionally biased region" description="Polar residues" evidence="2">
    <location>
        <begin position="400"/>
        <end position="412"/>
    </location>
</feature>
<feature type="domain" description="RRM" evidence="3">
    <location>
        <begin position="31"/>
        <end position="108"/>
    </location>
</feature>
<dbReference type="SUPFAM" id="SSF54928">
    <property type="entry name" value="RNA-binding domain, RBD"/>
    <property type="match status" value="1"/>
</dbReference>
<feature type="region of interest" description="Disordered" evidence="2">
    <location>
        <begin position="664"/>
        <end position="702"/>
    </location>
</feature>
<organism evidence="4 5">
    <name type="scientific">Trifolium medium</name>
    <dbReference type="NCBI Taxonomy" id="97028"/>
    <lineage>
        <taxon>Eukaryota</taxon>
        <taxon>Viridiplantae</taxon>
        <taxon>Streptophyta</taxon>
        <taxon>Embryophyta</taxon>
        <taxon>Tracheophyta</taxon>
        <taxon>Spermatophyta</taxon>
        <taxon>Magnoliopsida</taxon>
        <taxon>eudicotyledons</taxon>
        <taxon>Gunneridae</taxon>
        <taxon>Pentapetalae</taxon>
        <taxon>rosids</taxon>
        <taxon>fabids</taxon>
        <taxon>Fabales</taxon>
        <taxon>Fabaceae</taxon>
        <taxon>Papilionoideae</taxon>
        <taxon>50 kb inversion clade</taxon>
        <taxon>NPAAA clade</taxon>
        <taxon>Hologalegina</taxon>
        <taxon>IRL clade</taxon>
        <taxon>Trifolieae</taxon>
        <taxon>Trifolium</taxon>
    </lineage>
</organism>
<gene>
    <name evidence="4" type="ORF">A2U01_0003571</name>
</gene>
<feature type="region of interest" description="Disordered" evidence="2">
    <location>
        <begin position="1"/>
        <end position="22"/>
    </location>
</feature>
<dbReference type="AlphaFoldDB" id="A0A392M5U0"/>
<protein>
    <submittedName>
        <fullName evidence="4">RNA recognition motif</fullName>
    </submittedName>
</protein>